<comment type="domain">
    <text evidence="8">The N-terminal domain determines nucleotide recognition and specific binding, while the C-terminal domain determines the specific binding to the target protein.</text>
</comment>
<keyword evidence="11" id="KW-0548">Nucleotidyltransferase</keyword>
<feature type="binding site" evidence="8">
    <location>
        <position position="168"/>
    </location>
    <ligand>
        <name>Mg(2+)</name>
        <dbReference type="ChEBI" id="CHEBI:18420"/>
    </ligand>
</feature>
<comment type="catalytic activity">
    <reaction evidence="8">
        <text>Mo-molybdopterin + GTP + H(+) = Mo-molybdopterin guanine dinucleotide + diphosphate</text>
        <dbReference type="Rhea" id="RHEA:34243"/>
        <dbReference type="ChEBI" id="CHEBI:15378"/>
        <dbReference type="ChEBI" id="CHEBI:33019"/>
        <dbReference type="ChEBI" id="CHEBI:37565"/>
        <dbReference type="ChEBI" id="CHEBI:71302"/>
        <dbReference type="ChEBI" id="CHEBI:71310"/>
        <dbReference type="EC" id="2.7.7.77"/>
    </reaction>
</comment>
<dbReference type="KEGG" id="nao:Y958_20025"/>
<evidence type="ECO:0000256" key="9">
    <source>
        <dbReference type="SAM" id="MobiDB-lite"/>
    </source>
</evidence>
<dbReference type="AlphaFoldDB" id="A0A248JX85"/>
<comment type="subcellular location">
    <subcellularLocation>
        <location evidence="8">Cytoplasm</location>
    </subcellularLocation>
</comment>
<evidence type="ECO:0000256" key="7">
    <source>
        <dbReference type="ARBA" id="ARBA00023150"/>
    </source>
</evidence>
<dbReference type="CDD" id="cd02503">
    <property type="entry name" value="MobA"/>
    <property type="match status" value="1"/>
</dbReference>
<name>A0A248JX85_9PROT</name>
<feature type="binding site" evidence="8">
    <location>
        <position position="168"/>
    </location>
    <ligand>
        <name>GTP</name>
        <dbReference type="ChEBI" id="CHEBI:37565"/>
    </ligand>
</feature>
<comment type="function">
    <text evidence="8">Transfers a GMP moiety from GTP to Mo-molybdopterin (Mo-MPT) cofactor (Moco or molybdenum cofactor) to form Mo-molybdopterin guanine dinucleotide (Mo-MGD) cofactor.</text>
</comment>
<keyword evidence="4 8" id="KW-0547">Nucleotide-binding</keyword>
<evidence type="ECO:0000256" key="8">
    <source>
        <dbReference type="HAMAP-Rule" id="MF_00316"/>
    </source>
</evidence>
<evidence type="ECO:0000256" key="5">
    <source>
        <dbReference type="ARBA" id="ARBA00022842"/>
    </source>
</evidence>
<evidence type="ECO:0000313" key="11">
    <source>
        <dbReference type="EMBL" id="ASG23136.1"/>
    </source>
</evidence>
<evidence type="ECO:0000256" key="1">
    <source>
        <dbReference type="ARBA" id="ARBA00022490"/>
    </source>
</evidence>
<keyword evidence="5 8" id="KW-0460">Magnesium</keyword>
<feature type="region of interest" description="Disordered" evidence="9">
    <location>
        <begin position="1"/>
        <end position="51"/>
    </location>
</feature>
<feature type="binding site" evidence="8">
    <location>
        <position position="88"/>
    </location>
    <ligand>
        <name>GTP</name>
        <dbReference type="ChEBI" id="CHEBI:37565"/>
    </ligand>
</feature>
<dbReference type="GO" id="GO:0046872">
    <property type="term" value="F:metal ion binding"/>
    <property type="evidence" value="ECO:0007669"/>
    <property type="project" value="UniProtKB-KW"/>
</dbReference>
<feature type="binding site" evidence="8">
    <location>
        <position position="134"/>
    </location>
    <ligand>
        <name>GTP</name>
        <dbReference type="ChEBI" id="CHEBI:37565"/>
    </ligand>
</feature>
<keyword evidence="3 8" id="KW-0479">Metal-binding</keyword>
<dbReference type="InterPro" id="IPR013482">
    <property type="entry name" value="Molybde_CF_guanTrfase"/>
</dbReference>
<comment type="subunit">
    <text evidence="8">Monomer.</text>
</comment>
<comment type="cofactor">
    <cofactor evidence="8">
        <name>Mg(2+)</name>
        <dbReference type="ChEBI" id="CHEBI:18420"/>
    </cofactor>
</comment>
<keyword evidence="1 8" id="KW-0963">Cytoplasm</keyword>
<dbReference type="GO" id="GO:0005525">
    <property type="term" value="F:GTP binding"/>
    <property type="evidence" value="ECO:0007669"/>
    <property type="project" value="UniProtKB-UniRule"/>
</dbReference>
<dbReference type="EC" id="2.7.7.77" evidence="8"/>
<dbReference type="InterPro" id="IPR025877">
    <property type="entry name" value="MobA-like_NTP_Trfase"/>
</dbReference>
<organism evidence="11 12">
    <name type="scientific">Nitrospirillum viridazoti CBAmc</name>
    <dbReference type="NCBI Taxonomy" id="1441467"/>
    <lineage>
        <taxon>Bacteria</taxon>
        <taxon>Pseudomonadati</taxon>
        <taxon>Pseudomonadota</taxon>
        <taxon>Alphaproteobacteria</taxon>
        <taxon>Rhodospirillales</taxon>
        <taxon>Azospirillaceae</taxon>
        <taxon>Nitrospirillum</taxon>
        <taxon>Nitrospirillum viridazoti</taxon>
    </lineage>
</organism>
<dbReference type="Pfam" id="PF12804">
    <property type="entry name" value="NTP_transf_3"/>
    <property type="match status" value="1"/>
</dbReference>
<gene>
    <name evidence="8" type="primary">mobA</name>
    <name evidence="11" type="ORF">Y958_20025</name>
</gene>
<feature type="compositionally biased region" description="Basic residues" evidence="9">
    <location>
        <begin position="1"/>
        <end position="28"/>
    </location>
</feature>
<dbReference type="EMBL" id="CP022111">
    <property type="protein sequence ID" value="ASG23136.1"/>
    <property type="molecule type" value="Genomic_DNA"/>
</dbReference>
<dbReference type="Gene3D" id="3.90.550.10">
    <property type="entry name" value="Spore Coat Polysaccharide Biosynthesis Protein SpsA, Chain A"/>
    <property type="match status" value="1"/>
</dbReference>
<comment type="similarity">
    <text evidence="8">Belongs to the MobA family.</text>
</comment>
<evidence type="ECO:0000256" key="3">
    <source>
        <dbReference type="ARBA" id="ARBA00022723"/>
    </source>
</evidence>
<evidence type="ECO:0000256" key="2">
    <source>
        <dbReference type="ARBA" id="ARBA00022679"/>
    </source>
</evidence>
<evidence type="ECO:0000256" key="6">
    <source>
        <dbReference type="ARBA" id="ARBA00023134"/>
    </source>
</evidence>
<dbReference type="GO" id="GO:1902758">
    <property type="term" value="P:bis(molybdopterin guanine dinucleotide)molybdenum biosynthetic process"/>
    <property type="evidence" value="ECO:0007669"/>
    <property type="project" value="TreeGrafter"/>
</dbReference>
<dbReference type="PANTHER" id="PTHR19136">
    <property type="entry name" value="MOLYBDENUM COFACTOR GUANYLYLTRANSFERASE"/>
    <property type="match status" value="1"/>
</dbReference>
<protein>
    <recommendedName>
        <fullName evidence="8">Molybdenum cofactor guanylyltransferase</fullName>
        <shortName evidence="8">MoCo guanylyltransferase</shortName>
        <ecNumber evidence="8">2.7.7.77</ecNumber>
    </recommendedName>
    <alternativeName>
        <fullName evidence="8">GTP:molybdopterin guanylyltransferase</fullName>
    </alternativeName>
    <alternativeName>
        <fullName evidence="8">Mo-MPT guanylyltransferase</fullName>
    </alternativeName>
    <alternativeName>
        <fullName evidence="8">Molybdopterin guanylyltransferase</fullName>
    </alternativeName>
    <alternativeName>
        <fullName evidence="8">Molybdopterin-guanine dinucleotide synthase</fullName>
        <shortName evidence="8">MGD synthase</shortName>
    </alternativeName>
</protein>
<dbReference type="InterPro" id="IPR029044">
    <property type="entry name" value="Nucleotide-diphossugar_trans"/>
</dbReference>
<dbReference type="GO" id="GO:0061603">
    <property type="term" value="F:molybdenum cofactor guanylyltransferase activity"/>
    <property type="evidence" value="ECO:0007669"/>
    <property type="project" value="UniProtKB-EC"/>
</dbReference>
<evidence type="ECO:0000313" key="12">
    <source>
        <dbReference type="Proteomes" id="UP000197153"/>
    </source>
</evidence>
<dbReference type="PANTHER" id="PTHR19136:SF81">
    <property type="entry name" value="MOLYBDENUM COFACTOR GUANYLYLTRANSFERASE"/>
    <property type="match status" value="1"/>
</dbReference>
<evidence type="ECO:0000259" key="10">
    <source>
        <dbReference type="Pfam" id="PF12804"/>
    </source>
</evidence>
<keyword evidence="12" id="KW-1185">Reference proteome</keyword>
<dbReference type="NCBIfam" id="TIGR02665">
    <property type="entry name" value="molyb_mobA"/>
    <property type="match status" value="1"/>
</dbReference>
<dbReference type="Proteomes" id="UP000197153">
    <property type="component" value="Chromosome 2"/>
</dbReference>
<keyword evidence="7 8" id="KW-0501">Molybdenum cofactor biosynthesis</keyword>
<sequence>MRSRRPRRNRRHPSPSPRRERRRSRRRETPRNDLGLGRPGGYGHHPHHRRRLPRGLHSVSETTHILGLILAGGLARRFGGDEVQAVDKARLVLAGRPLLAHVRERLASQVSTLTLSANGDPDRYRDTGLPVLADSVPGYPGPLAGVLVGLEYAGTQGGHTHVLSVPADCPFLPLDLAARLAGAAAPDGVACATSGGRRHPVVALWPVSLADRLRQALVGEDLRKVGAFLARQPLALVDFPVQPVDPFFNVNTPADLDAAAAFLSKGLAPPIQA</sequence>
<keyword evidence="2 8" id="KW-0808">Transferase</keyword>
<dbReference type="SUPFAM" id="SSF53448">
    <property type="entry name" value="Nucleotide-diphospho-sugar transferases"/>
    <property type="match status" value="1"/>
</dbReference>
<accession>A0A248JX85</accession>
<reference evidence="11 12" key="1">
    <citation type="submission" date="2017-06" db="EMBL/GenBank/DDBJ databases">
        <title>Complete genome sequence of Nitrospirillum amazonense strain CBAmC, an endophytic nitrogen-fixing and plant growth-promoting bacterium, isolated from sugarcane.</title>
        <authorList>
            <person name="Schwab S."/>
            <person name="dos Santos Teixeira K.R."/>
            <person name="Simoes Araujo J.L."/>
            <person name="Soares Vidal M."/>
            <person name="Borges de Freitas H.R."/>
            <person name="Rivello Crivelaro A.L."/>
            <person name="Bueno de Camargo Nunes A."/>
            <person name="dos Santos C.M."/>
            <person name="Palmeira da Silva Rosa D."/>
            <person name="da Silva Padilha D."/>
            <person name="da Silva E."/>
            <person name="Araujo Terra L."/>
            <person name="Soares Mendes V."/>
            <person name="Farinelli L."/>
            <person name="Magalhaes Cruz L."/>
            <person name="Baldani J.I."/>
        </authorList>
    </citation>
    <scope>NUCLEOTIDE SEQUENCE [LARGE SCALE GENOMIC DNA]</scope>
    <source>
        <strain evidence="11 12">CBAmC</strain>
    </source>
</reference>
<dbReference type="HAMAP" id="MF_00316">
    <property type="entry name" value="MobA"/>
    <property type="match status" value="1"/>
</dbReference>
<keyword evidence="6 8" id="KW-0342">GTP-binding</keyword>
<feature type="binding site" evidence="8">
    <location>
        <begin position="70"/>
        <end position="72"/>
    </location>
    <ligand>
        <name>GTP</name>
        <dbReference type="ChEBI" id="CHEBI:37565"/>
    </ligand>
</feature>
<proteinExistence type="inferred from homology"/>
<comment type="caution">
    <text evidence="8">Lacks conserved residue(s) required for the propagation of feature annotation.</text>
</comment>
<feature type="domain" description="MobA-like NTP transferase" evidence="10">
    <location>
        <begin position="67"/>
        <end position="226"/>
    </location>
</feature>
<dbReference type="GO" id="GO:0005737">
    <property type="term" value="C:cytoplasm"/>
    <property type="evidence" value="ECO:0007669"/>
    <property type="project" value="UniProtKB-SubCell"/>
</dbReference>
<evidence type="ECO:0000256" key="4">
    <source>
        <dbReference type="ARBA" id="ARBA00022741"/>
    </source>
</evidence>